<dbReference type="InterPro" id="IPR036770">
    <property type="entry name" value="Ankyrin_rpt-contain_sf"/>
</dbReference>
<accession>A0A6A5V2T8</accession>
<organism evidence="1 2">
    <name type="scientific">Bimuria novae-zelandiae CBS 107.79</name>
    <dbReference type="NCBI Taxonomy" id="1447943"/>
    <lineage>
        <taxon>Eukaryota</taxon>
        <taxon>Fungi</taxon>
        <taxon>Dikarya</taxon>
        <taxon>Ascomycota</taxon>
        <taxon>Pezizomycotina</taxon>
        <taxon>Dothideomycetes</taxon>
        <taxon>Pleosporomycetidae</taxon>
        <taxon>Pleosporales</taxon>
        <taxon>Massarineae</taxon>
        <taxon>Didymosphaeriaceae</taxon>
        <taxon>Bimuria</taxon>
    </lineage>
</organism>
<dbReference type="OrthoDB" id="3666223at2759"/>
<dbReference type="AlphaFoldDB" id="A0A6A5V2T8"/>
<keyword evidence="2" id="KW-1185">Reference proteome</keyword>
<dbReference type="EMBL" id="ML976701">
    <property type="protein sequence ID" value="KAF1970342.1"/>
    <property type="molecule type" value="Genomic_DNA"/>
</dbReference>
<reference evidence="1" key="1">
    <citation type="journal article" date="2020" name="Stud. Mycol.">
        <title>101 Dothideomycetes genomes: a test case for predicting lifestyles and emergence of pathogens.</title>
        <authorList>
            <person name="Haridas S."/>
            <person name="Albert R."/>
            <person name="Binder M."/>
            <person name="Bloem J."/>
            <person name="Labutti K."/>
            <person name="Salamov A."/>
            <person name="Andreopoulos B."/>
            <person name="Baker S."/>
            <person name="Barry K."/>
            <person name="Bills G."/>
            <person name="Bluhm B."/>
            <person name="Cannon C."/>
            <person name="Castanera R."/>
            <person name="Culley D."/>
            <person name="Daum C."/>
            <person name="Ezra D."/>
            <person name="Gonzalez J."/>
            <person name="Henrissat B."/>
            <person name="Kuo A."/>
            <person name="Liang C."/>
            <person name="Lipzen A."/>
            <person name="Lutzoni F."/>
            <person name="Magnuson J."/>
            <person name="Mondo S."/>
            <person name="Nolan M."/>
            <person name="Ohm R."/>
            <person name="Pangilinan J."/>
            <person name="Park H.-J."/>
            <person name="Ramirez L."/>
            <person name="Alfaro M."/>
            <person name="Sun H."/>
            <person name="Tritt A."/>
            <person name="Yoshinaga Y."/>
            <person name="Zwiers L.-H."/>
            <person name="Turgeon B."/>
            <person name="Goodwin S."/>
            <person name="Spatafora J."/>
            <person name="Crous P."/>
            <person name="Grigoriev I."/>
        </authorList>
    </citation>
    <scope>NUCLEOTIDE SEQUENCE</scope>
    <source>
        <strain evidence="1">CBS 107.79</strain>
    </source>
</reference>
<dbReference type="Gene3D" id="1.25.40.20">
    <property type="entry name" value="Ankyrin repeat-containing domain"/>
    <property type="match status" value="1"/>
</dbReference>
<protein>
    <recommendedName>
        <fullName evidence="3">Ankyrin</fullName>
    </recommendedName>
</protein>
<dbReference type="Proteomes" id="UP000800036">
    <property type="component" value="Unassembled WGS sequence"/>
</dbReference>
<evidence type="ECO:0000313" key="1">
    <source>
        <dbReference type="EMBL" id="KAF1970342.1"/>
    </source>
</evidence>
<gene>
    <name evidence="1" type="ORF">BU23DRAFT_649875</name>
</gene>
<evidence type="ECO:0008006" key="3">
    <source>
        <dbReference type="Google" id="ProtNLM"/>
    </source>
</evidence>
<evidence type="ECO:0000313" key="2">
    <source>
        <dbReference type="Proteomes" id="UP000800036"/>
    </source>
</evidence>
<name>A0A6A5V2T8_9PLEO</name>
<sequence>MSSLPRDGSQDFPAMQHAPAVQNSLLATDPLRNHSAATKLAVMRIAIKNGDRVNDVDCHPHIGNNEGRPLDACLNLSHMSKGIDVTENLPIIELLLQHGADPRLKSRSMSSTPHSTARFYAEQAPALTEKAAKFWNRVVELFHELIKIFERQEAESMDTEALEEVAVNKAATP</sequence>
<proteinExistence type="predicted"/>